<evidence type="ECO:0000313" key="11">
    <source>
        <dbReference type="EMBL" id="MCO1661208.1"/>
    </source>
</evidence>
<comment type="catalytic activity">
    <reaction evidence="8 9">
        <text>L-2,4-diaminobutanoate + acetyl-CoA = (2S)-4-acetamido-2-aminobutanoate + CoA + H(+)</text>
        <dbReference type="Rhea" id="RHEA:16901"/>
        <dbReference type="ChEBI" id="CHEBI:15378"/>
        <dbReference type="ChEBI" id="CHEBI:57287"/>
        <dbReference type="ChEBI" id="CHEBI:57288"/>
        <dbReference type="ChEBI" id="CHEBI:58761"/>
        <dbReference type="ChEBI" id="CHEBI:58929"/>
        <dbReference type="EC" id="2.3.1.178"/>
    </reaction>
</comment>
<protein>
    <recommendedName>
        <fullName evidence="5 9">L-2,4-diaminobutyric acid acetyltransferase</fullName>
        <shortName evidence="9">DABA acetyltransferase</shortName>
        <ecNumber evidence="4 9">2.3.1.178</ecNumber>
    </recommendedName>
</protein>
<dbReference type="GO" id="GO:0033816">
    <property type="term" value="F:diaminobutyrate acetyltransferase activity"/>
    <property type="evidence" value="ECO:0007669"/>
    <property type="project" value="UniProtKB-EC"/>
</dbReference>
<evidence type="ECO:0000256" key="6">
    <source>
        <dbReference type="ARBA" id="ARBA00022679"/>
    </source>
</evidence>
<sequence length="152" mass="16254">MPTVSDGAACWRLARDSGVLDLNSRYAYLLWARDFAETSAVAWLRGGVVGFVTGFRRPERPATLFVWQIAVAGAARGRAVGAAMLDALVDRLPDVDHVEASIAPDNAPSQALFAGFAARRGAAVSRSLLFGADLLGNGHRPEILVRIGPLRR</sequence>
<evidence type="ECO:0000313" key="12">
    <source>
        <dbReference type="Proteomes" id="UP001165283"/>
    </source>
</evidence>
<dbReference type="SUPFAM" id="SSF55729">
    <property type="entry name" value="Acyl-CoA N-acyltransferases (Nat)"/>
    <property type="match status" value="1"/>
</dbReference>
<keyword evidence="7 9" id="KW-0012">Acyltransferase</keyword>
<dbReference type="PROSITE" id="PS51186">
    <property type="entry name" value="GNAT"/>
    <property type="match status" value="1"/>
</dbReference>
<evidence type="ECO:0000256" key="5">
    <source>
        <dbReference type="ARBA" id="ARBA00017935"/>
    </source>
</evidence>
<reference evidence="11" key="1">
    <citation type="submission" date="2021-04" db="EMBL/GenBank/DDBJ databases">
        <title>Pseudonocardia sp. nov., isolated from sandy soil of mangrove forest.</title>
        <authorList>
            <person name="Zan Z."/>
            <person name="Huang R."/>
            <person name="Liu W."/>
        </authorList>
    </citation>
    <scope>NUCLEOTIDE SEQUENCE</scope>
    <source>
        <strain evidence="11">S2-4</strain>
    </source>
</reference>
<dbReference type="Pfam" id="PF00583">
    <property type="entry name" value="Acetyltransf_1"/>
    <property type="match status" value="1"/>
</dbReference>
<feature type="domain" description="N-acetyltransferase" evidence="10">
    <location>
        <begin position="1"/>
        <end position="135"/>
    </location>
</feature>
<dbReference type="EMBL" id="JAGSOV010000129">
    <property type="protein sequence ID" value="MCO1661208.1"/>
    <property type="molecule type" value="Genomic_DNA"/>
</dbReference>
<organism evidence="11 12">
    <name type="scientific">Pseudonocardia humida</name>
    <dbReference type="NCBI Taxonomy" id="2800819"/>
    <lineage>
        <taxon>Bacteria</taxon>
        <taxon>Bacillati</taxon>
        <taxon>Actinomycetota</taxon>
        <taxon>Actinomycetes</taxon>
        <taxon>Pseudonocardiales</taxon>
        <taxon>Pseudonocardiaceae</taxon>
        <taxon>Pseudonocardia</taxon>
    </lineage>
</organism>
<evidence type="ECO:0000256" key="7">
    <source>
        <dbReference type="ARBA" id="ARBA00023315"/>
    </source>
</evidence>
<comment type="function">
    <text evidence="1 9">Catalyzes the acetylation of L-2,4-diaminobutyrate (DABA) to gamma-N-acetyl-alpha,gamma-diaminobutyric acid (ADABA) with acetyl coenzyme A.</text>
</comment>
<gene>
    <name evidence="9 11" type="primary">ectA</name>
    <name evidence="11" type="ORF">KDL28_39810</name>
</gene>
<comment type="similarity">
    <text evidence="3 9">Belongs to the acetyltransferase family. EctA subfamily.</text>
</comment>
<accession>A0ABT1ADV6</accession>
<evidence type="ECO:0000259" key="10">
    <source>
        <dbReference type="PROSITE" id="PS51186"/>
    </source>
</evidence>
<dbReference type="InterPro" id="IPR000182">
    <property type="entry name" value="GNAT_dom"/>
</dbReference>
<dbReference type="EC" id="2.3.1.178" evidence="4 9"/>
<evidence type="ECO:0000256" key="1">
    <source>
        <dbReference type="ARBA" id="ARBA00003741"/>
    </source>
</evidence>
<comment type="pathway">
    <text evidence="2 9">Amine and polyamine biosynthesis; ectoine biosynthesis; L-ectoine from L-aspartate 4-semialdehyde: step 2/3.</text>
</comment>
<name>A0ABT1ADV6_9PSEU</name>
<keyword evidence="6 9" id="KW-0808">Transferase</keyword>
<proteinExistence type="inferred from homology"/>
<comment type="caution">
    <text evidence="11">The sequence shown here is derived from an EMBL/GenBank/DDBJ whole genome shotgun (WGS) entry which is preliminary data.</text>
</comment>
<evidence type="ECO:0000256" key="9">
    <source>
        <dbReference type="RuleBase" id="RU365045"/>
    </source>
</evidence>
<dbReference type="Gene3D" id="3.40.630.30">
    <property type="match status" value="1"/>
</dbReference>
<dbReference type="InterPro" id="IPR016181">
    <property type="entry name" value="Acyl_CoA_acyltransferase"/>
</dbReference>
<evidence type="ECO:0000256" key="4">
    <source>
        <dbReference type="ARBA" id="ARBA00012355"/>
    </source>
</evidence>
<evidence type="ECO:0000256" key="8">
    <source>
        <dbReference type="ARBA" id="ARBA00048924"/>
    </source>
</evidence>
<dbReference type="Proteomes" id="UP001165283">
    <property type="component" value="Unassembled WGS sequence"/>
</dbReference>
<evidence type="ECO:0000256" key="2">
    <source>
        <dbReference type="ARBA" id="ARBA00004978"/>
    </source>
</evidence>
<keyword evidence="12" id="KW-1185">Reference proteome</keyword>
<dbReference type="NCBIfam" id="TIGR02406">
    <property type="entry name" value="ectoine_EctA"/>
    <property type="match status" value="1"/>
</dbReference>
<evidence type="ECO:0000256" key="3">
    <source>
        <dbReference type="ARBA" id="ARBA00010712"/>
    </source>
</evidence>
<dbReference type="InterPro" id="IPR012772">
    <property type="entry name" value="Ectoine_EctA"/>
</dbReference>